<evidence type="ECO:0000313" key="3">
    <source>
        <dbReference type="Proteomes" id="UP001345219"/>
    </source>
</evidence>
<accession>A0AAN7QIF7</accession>
<reference evidence="2 3" key="1">
    <citation type="journal article" date="2023" name="Hortic Res">
        <title>Pangenome of water caltrop reveals structural variations and asymmetric subgenome divergence after allopolyploidization.</title>
        <authorList>
            <person name="Zhang X."/>
            <person name="Chen Y."/>
            <person name="Wang L."/>
            <person name="Yuan Y."/>
            <person name="Fang M."/>
            <person name="Shi L."/>
            <person name="Lu R."/>
            <person name="Comes H.P."/>
            <person name="Ma Y."/>
            <person name="Chen Y."/>
            <person name="Huang G."/>
            <person name="Zhou Y."/>
            <person name="Zheng Z."/>
            <person name="Qiu Y."/>
        </authorList>
    </citation>
    <scope>NUCLEOTIDE SEQUENCE [LARGE SCALE GENOMIC DNA]</scope>
    <source>
        <tissue evidence="2">Roots</tissue>
    </source>
</reference>
<feature type="region of interest" description="Disordered" evidence="1">
    <location>
        <begin position="44"/>
        <end position="156"/>
    </location>
</feature>
<comment type="caution">
    <text evidence="2">The sequence shown here is derived from an EMBL/GenBank/DDBJ whole genome shotgun (WGS) entry which is preliminary data.</text>
</comment>
<organism evidence="2 3">
    <name type="scientific">Trapa incisa</name>
    <dbReference type="NCBI Taxonomy" id="236973"/>
    <lineage>
        <taxon>Eukaryota</taxon>
        <taxon>Viridiplantae</taxon>
        <taxon>Streptophyta</taxon>
        <taxon>Embryophyta</taxon>
        <taxon>Tracheophyta</taxon>
        <taxon>Spermatophyta</taxon>
        <taxon>Magnoliopsida</taxon>
        <taxon>eudicotyledons</taxon>
        <taxon>Gunneridae</taxon>
        <taxon>Pentapetalae</taxon>
        <taxon>rosids</taxon>
        <taxon>malvids</taxon>
        <taxon>Myrtales</taxon>
        <taxon>Lythraceae</taxon>
        <taxon>Trapa</taxon>
    </lineage>
</organism>
<evidence type="ECO:0000313" key="2">
    <source>
        <dbReference type="EMBL" id="KAK4768679.1"/>
    </source>
</evidence>
<gene>
    <name evidence="2" type="ORF">SAY87_003820</name>
</gene>
<feature type="compositionally biased region" description="Pro residues" evidence="1">
    <location>
        <begin position="114"/>
        <end position="125"/>
    </location>
</feature>
<dbReference type="Proteomes" id="UP001345219">
    <property type="component" value="Chromosome 3"/>
</dbReference>
<evidence type="ECO:0000256" key="1">
    <source>
        <dbReference type="SAM" id="MobiDB-lite"/>
    </source>
</evidence>
<name>A0AAN7QIF7_9MYRT</name>
<dbReference type="EMBL" id="JAXIOK010000006">
    <property type="protein sequence ID" value="KAK4768679.1"/>
    <property type="molecule type" value="Genomic_DNA"/>
</dbReference>
<proteinExistence type="predicted"/>
<keyword evidence="3" id="KW-1185">Reference proteome</keyword>
<protein>
    <submittedName>
        <fullName evidence="2">Uncharacterized protein</fullName>
    </submittedName>
</protein>
<feature type="compositionally biased region" description="Low complexity" evidence="1">
    <location>
        <begin position="126"/>
        <end position="136"/>
    </location>
</feature>
<sequence length="156" mass="16585">MRGIIRVSSTFRQRRKQQYTTFGEADIREPRTTKHFVTTTMMKRVMDPSKSSSQRPPPFVKRPPAGQASSRMGCLRGKGGPTRASGSGLGASGWPRYTSPTTGPASGSACSTPPMMPPPPPPPPVSSTAPARSSTSLVSAPPRIIPSTVTPVARLR</sequence>
<dbReference type="AlphaFoldDB" id="A0AAN7QIF7"/>